<evidence type="ECO:0000256" key="3">
    <source>
        <dbReference type="ARBA" id="ARBA00022448"/>
    </source>
</evidence>
<dbReference type="KEGG" id="acae:HYG86_01335"/>
<dbReference type="AlphaFoldDB" id="A0A7G9WD11"/>
<keyword evidence="5 10" id="KW-0592">Phosphate transport</keyword>
<dbReference type="InterPro" id="IPR011864">
    <property type="entry name" value="Phosphate_PstC"/>
</dbReference>
<dbReference type="PANTHER" id="PTHR30425">
    <property type="entry name" value="PHOSPHATE TRANSPORT SYSTEM PERMEASE PROTEIN PST"/>
    <property type="match status" value="1"/>
</dbReference>
<feature type="transmembrane region" description="Helical" evidence="9">
    <location>
        <begin position="135"/>
        <end position="155"/>
    </location>
</feature>
<dbReference type="GO" id="GO:0005315">
    <property type="term" value="F:phosphate transmembrane transporter activity"/>
    <property type="evidence" value="ECO:0007669"/>
    <property type="project" value="InterPro"/>
</dbReference>
<feature type="transmembrane region" description="Helical" evidence="9">
    <location>
        <begin position="46"/>
        <end position="79"/>
    </location>
</feature>
<dbReference type="SUPFAM" id="SSF161098">
    <property type="entry name" value="MetI-like"/>
    <property type="match status" value="1"/>
</dbReference>
<dbReference type="InterPro" id="IPR000515">
    <property type="entry name" value="MetI-like"/>
</dbReference>
<comment type="similarity">
    <text evidence="2 10">Belongs to the binding-protein-dependent transport system permease family. CysTW subfamily.</text>
</comment>
<dbReference type="PANTHER" id="PTHR30425:SF1">
    <property type="entry name" value="PHOSPHATE TRANSPORT SYSTEM PERMEASE PROTEIN PSTC"/>
    <property type="match status" value="1"/>
</dbReference>
<evidence type="ECO:0000256" key="6">
    <source>
        <dbReference type="ARBA" id="ARBA00022692"/>
    </source>
</evidence>
<organism evidence="12 13">
    <name type="scientific">Alkalicella caledoniensis</name>
    <dbReference type="NCBI Taxonomy" id="2731377"/>
    <lineage>
        <taxon>Bacteria</taxon>
        <taxon>Bacillati</taxon>
        <taxon>Bacillota</taxon>
        <taxon>Clostridia</taxon>
        <taxon>Eubacteriales</taxon>
        <taxon>Proteinivoracaceae</taxon>
        <taxon>Alkalicella</taxon>
    </lineage>
</organism>
<dbReference type="PROSITE" id="PS50928">
    <property type="entry name" value="ABC_TM1"/>
    <property type="match status" value="1"/>
</dbReference>
<comment type="caution">
    <text evidence="10">Lacks conserved residue(s) required for the propagation of feature annotation.</text>
</comment>
<dbReference type="NCBIfam" id="TIGR02138">
    <property type="entry name" value="phosphate_pstC"/>
    <property type="match status" value="1"/>
</dbReference>
<comment type="function">
    <text evidence="10">Part of the binding-protein-dependent transport system for phosphate; probably responsible for the translocation of the substrate across the membrane.</text>
</comment>
<evidence type="ECO:0000313" key="13">
    <source>
        <dbReference type="Proteomes" id="UP000516160"/>
    </source>
</evidence>
<feature type="transmembrane region" description="Helical" evidence="9">
    <location>
        <begin position="205"/>
        <end position="227"/>
    </location>
</feature>
<keyword evidence="6 9" id="KW-0812">Transmembrane</keyword>
<evidence type="ECO:0000256" key="2">
    <source>
        <dbReference type="ARBA" id="ARBA00007069"/>
    </source>
</evidence>
<keyword evidence="8 9" id="KW-0472">Membrane</keyword>
<evidence type="ECO:0000256" key="9">
    <source>
        <dbReference type="RuleBase" id="RU363032"/>
    </source>
</evidence>
<feature type="transmembrane region" description="Helical" evidence="9">
    <location>
        <begin position="255"/>
        <end position="278"/>
    </location>
</feature>
<evidence type="ECO:0000259" key="11">
    <source>
        <dbReference type="PROSITE" id="PS50928"/>
    </source>
</evidence>
<accession>A0A7G9WD11</accession>
<dbReference type="EMBL" id="CP058559">
    <property type="protein sequence ID" value="QNO16573.1"/>
    <property type="molecule type" value="Genomic_DNA"/>
</dbReference>
<reference evidence="12 13" key="1">
    <citation type="submission" date="2020-07" db="EMBL/GenBank/DDBJ databases">
        <title>Alkalicella. sp. LB2 genome.</title>
        <authorList>
            <person name="Postec A."/>
            <person name="Quemeneur M."/>
        </authorList>
    </citation>
    <scope>NUCLEOTIDE SEQUENCE [LARGE SCALE GENOMIC DNA]</scope>
    <source>
        <strain evidence="12 13">LB2</strain>
    </source>
</reference>
<dbReference type="CDD" id="cd06261">
    <property type="entry name" value="TM_PBP2"/>
    <property type="match status" value="1"/>
</dbReference>
<keyword evidence="13" id="KW-1185">Reference proteome</keyword>
<evidence type="ECO:0000256" key="5">
    <source>
        <dbReference type="ARBA" id="ARBA00022592"/>
    </source>
</evidence>
<proteinExistence type="inferred from homology"/>
<dbReference type="InterPro" id="IPR051124">
    <property type="entry name" value="Phosphate_Transport_Permease"/>
</dbReference>
<keyword evidence="4 10" id="KW-1003">Cell membrane</keyword>
<evidence type="ECO:0000256" key="10">
    <source>
        <dbReference type="RuleBase" id="RU363054"/>
    </source>
</evidence>
<feature type="domain" description="ABC transmembrane type-1" evidence="11">
    <location>
        <begin position="51"/>
        <end position="274"/>
    </location>
</feature>
<comment type="subcellular location">
    <subcellularLocation>
        <location evidence="1 9">Cell membrane</location>
        <topology evidence="1 9">Multi-pass membrane protein</topology>
    </subcellularLocation>
</comment>
<evidence type="ECO:0000256" key="7">
    <source>
        <dbReference type="ARBA" id="ARBA00022989"/>
    </source>
</evidence>
<sequence length="284" mass="30496">MAMTSVLALGLISFFVFREGMPIFTKYGLSSFIFGTTWNPTNQIYGIFPMIVGSILLTIVALVIGAPMGIAVAVFLTEIAPKKVGQFFRPAIDLLAGIPSVIYGLFGMVVVRQFISEFTRNHLGSTLPANYQTGYSILAGGIILSIMILPTIINISEDAIRSIPKEYKEGALALGASKWQTIYKVVVPAAKSGIITSIILGMGRALGETMAVIMVVGNTVLIPELGWKGLFSPVRSMTGNIAIEMGYAGPEHRQALFATGIVLFIFIMILNSVTTVIAKRGNAR</sequence>
<protein>
    <recommendedName>
        <fullName evidence="10">Phosphate transport system permease protein</fullName>
    </recommendedName>
</protein>
<evidence type="ECO:0000256" key="1">
    <source>
        <dbReference type="ARBA" id="ARBA00004651"/>
    </source>
</evidence>
<evidence type="ECO:0000256" key="8">
    <source>
        <dbReference type="ARBA" id="ARBA00023136"/>
    </source>
</evidence>
<name>A0A7G9WD11_ALKCA</name>
<dbReference type="InterPro" id="IPR035906">
    <property type="entry name" value="MetI-like_sf"/>
</dbReference>
<dbReference type="Proteomes" id="UP000516160">
    <property type="component" value="Chromosome"/>
</dbReference>
<keyword evidence="3 9" id="KW-0813">Transport</keyword>
<dbReference type="GO" id="GO:0005886">
    <property type="term" value="C:plasma membrane"/>
    <property type="evidence" value="ECO:0007669"/>
    <property type="project" value="UniProtKB-SubCell"/>
</dbReference>
<evidence type="ECO:0000313" key="12">
    <source>
        <dbReference type="EMBL" id="QNO16573.1"/>
    </source>
</evidence>
<dbReference type="GO" id="GO:0006817">
    <property type="term" value="P:phosphate ion transport"/>
    <property type="evidence" value="ECO:0007669"/>
    <property type="project" value="UniProtKB-KW"/>
</dbReference>
<dbReference type="Pfam" id="PF00528">
    <property type="entry name" value="BPD_transp_1"/>
    <property type="match status" value="1"/>
</dbReference>
<dbReference type="Gene3D" id="1.10.3720.10">
    <property type="entry name" value="MetI-like"/>
    <property type="match status" value="1"/>
</dbReference>
<feature type="transmembrane region" description="Helical" evidence="9">
    <location>
        <begin position="91"/>
        <end position="115"/>
    </location>
</feature>
<gene>
    <name evidence="12" type="primary">pstC</name>
    <name evidence="12" type="ORF">HYG86_01335</name>
</gene>
<evidence type="ECO:0000256" key="4">
    <source>
        <dbReference type="ARBA" id="ARBA00022475"/>
    </source>
</evidence>
<keyword evidence="7 9" id="KW-1133">Transmembrane helix</keyword>